<dbReference type="GO" id="GO:0004519">
    <property type="term" value="F:endonuclease activity"/>
    <property type="evidence" value="ECO:0007669"/>
    <property type="project" value="UniProtKB-KW"/>
</dbReference>
<dbReference type="Gene3D" id="3.90.75.10">
    <property type="entry name" value="Homing Intron 3 (I-ppo) Encoded Endonuclease, Chain A"/>
    <property type="match status" value="1"/>
</dbReference>
<protein>
    <submittedName>
        <fullName evidence="3">HNH endonuclease</fullName>
    </submittedName>
</protein>
<name>A0ABY3EKJ1_9BURK</name>
<keyword evidence="3" id="KW-0378">Hydrolase</keyword>
<evidence type="ECO:0000259" key="2">
    <source>
        <dbReference type="Pfam" id="PF13392"/>
    </source>
</evidence>
<dbReference type="EMBL" id="VCIZ01000010">
    <property type="protein sequence ID" value="TSP11461.1"/>
    <property type="molecule type" value="Genomic_DNA"/>
</dbReference>
<dbReference type="InterPro" id="IPR044925">
    <property type="entry name" value="His-Me_finger_sf"/>
</dbReference>
<evidence type="ECO:0000313" key="3">
    <source>
        <dbReference type="EMBL" id="TSP11461.1"/>
    </source>
</evidence>
<feature type="region of interest" description="Disordered" evidence="1">
    <location>
        <begin position="1"/>
        <end position="30"/>
    </location>
</feature>
<comment type="caution">
    <text evidence="3">The sequence shown here is derived from an EMBL/GenBank/DDBJ whole genome shotgun (WGS) entry which is preliminary data.</text>
</comment>
<organism evidence="3 4">
    <name type="scientific">Cupriavidus campinensis</name>
    <dbReference type="NCBI Taxonomy" id="151783"/>
    <lineage>
        <taxon>Bacteria</taxon>
        <taxon>Pseudomonadati</taxon>
        <taxon>Pseudomonadota</taxon>
        <taxon>Betaproteobacteria</taxon>
        <taxon>Burkholderiales</taxon>
        <taxon>Burkholderiaceae</taxon>
        <taxon>Cupriavidus</taxon>
    </lineage>
</organism>
<keyword evidence="4" id="KW-1185">Reference proteome</keyword>
<dbReference type="SUPFAM" id="SSF54060">
    <property type="entry name" value="His-Me finger endonucleases"/>
    <property type="match status" value="1"/>
</dbReference>
<dbReference type="Proteomes" id="UP000318943">
    <property type="component" value="Unassembled WGS sequence"/>
</dbReference>
<keyword evidence="3" id="KW-0540">Nuclease</keyword>
<dbReference type="Pfam" id="PF13392">
    <property type="entry name" value="HNH_3"/>
    <property type="match status" value="1"/>
</dbReference>
<feature type="domain" description="HNH nuclease" evidence="2">
    <location>
        <begin position="72"/>
        <end position="114"/>
    </location>
</feature>
<gene>
    <name evidence="3" type="ORF">FGG12_17650</name>
</gene>
<evidence type="ECO:0000256" key="1">
    <source>
        <dbReference type="SAM" id="MobiDB-lite"/>
    </source>
</evidence>
<dbReference type="RefSeq" id="WP_144199577.1">
    <property type="nucleotide sequence ID" value="NZ_VCIZ01000010.1"/>
</dbReference>
<keyword evidence="3" id="KW-0255">Endonuclease</keyword>
<accession>A0ABY3EKJ1</accession>
<dbReference type="InterPro" id="IPR044930">
    <property type="entry name" value="Homing_endonuclease_His-Me"/>
</dbReference>
<dbReference type="InterPro" id="IPR003615">
    <property type="entry name" value="HNH_nuc"/>
</dbReference>
<proteinExistence type="predicted"/>
<evidence type="ECO:0000313" key="4">
    <source>
        <dbReference type="Proteomes" id="UP000318943"/>
    </source>
</evidence>
<reference evidence="3 4" key="1">
    <citation type="submission" date="2019-05" db="EMBL/GenBank/DDBJ databases">
        <title>Whole genome sequence analysis of Cupriavidus campinensis S14E4C strain.</title>
        <authorList>
            <person name="Abbaszade G."/>
            <person name="Szabo A."/>
            <person name="Toumi M."/>
            <person name="Toth E."/>
        </authorList>
    </citation>
    <scope>NUCLEOTIDE SEQUENCE [LARGE SCALE GENOMIC DNA]</scope>
    <source>
        <strain evidence="3 4">S14E4C</strain>
    </source>
</reference>
<sequence>MQEQKRATPPKGSILATESAPKTRVSGKNPVPASARIRALVIVKNGCWEWVGSKDRKGYGRMWVRGRGNTPAHRASYEIHKGPIPDGFCVLHACDNPQCVNPDHLSLGSLADNNADMRRKGRHAHAETSGHAKITAAIAAHIRAEYKPYINTYRALGQQYGIAMETVRDIIKGYTWNN</sequence>